<dbReference type="EMBL" id="CAVMJV010000049">
    <property type="protein sequence ID" value="CAK5083193.1"/>
    <property type="molecule type" value="Genomic_DNA"/>
</dbReference>
<comment type="caution">
    <text evidence="1">The sequence shown here is derived from an EMBL/GenBank/DDBJ whole genome shotgun (WGS) entry which is preliminary data.</text>
</comment>
<organism evidence="1 2">
    <name type="scientific">Meloidogyne enterolobii</name>
    <name type="common">Root-knot nematode worm</name>
    <name type="synonym">Meloidogyne mayaguensis</name>
    <dbReference type="NCBI Taxonomy" id="390850"/>
    <lineage>
        <taxon>Eukaryota</taxon>
        <taxon>Metazoa</taxon>
        <taxon>Ecdysozoa</taxon>
        <taxon>Nematoda</taxon>
        <taxon>Chromadorea</taxon>
        <taxon>Rhabditida</taxon>
        <taxon>Tylenchina</taxon>
        <taxon>Tylenchomorpha</taxon>
        <taxon>Tylenchoidea</taxon>
        <taxon>Meloidogynidae</taxon>
        <taxon>Meloidogyninae</taxon>
        <taxon>Meloidogyne</taxon>
    </lineage>
</organism>
<proteinExistence type="predicted"/>
<gene>
    <name evidence="1" type="ORF">MENTE1834_LOCUS30511</name>
</gene>
<protein>
    <submittedName>
        <fullName evidence="1">Uncharacterized protein</fullName>
    </submittedName>
</protein>
<reference evidence="1" key="1">
    <citation type="submission" date="2023-11" db="EMBL/GenBank/DDBJ databases">
        <authorList>
            <person name="Poullet M."/>
        </authorList>
    </citation>
    <scope>NUCLEOTIDE SEQUENCE</scope>
    <source>
        <strain evidence="1">E1834</strain>
    </source>
</reference>
<evidence type="ECO:0000313" key="2">
    <source>
        <dbReference type="Proteomes" id="UP001497535"/>
    </source>
</evidence>
<accession>A0ACB0ZW34</accession>
<dbReference type="Proteomes" id="UP001497535">
    <property type="component" value="Unassembled WGS sequence"/>
</dbReference>
<evidence type="ECO:0000313" key="1">
    <source>
        <dbReference type="EMBL" id="CAK5083193.1"/>
    </source>
</evidence>
<keyword evidence="2" id="KW-1185">Reference proteome</keyword>
<name>A0ACB0ZW34_MELEN</name>
<sequence>MPPPILPQNIPLPPIRPSTFNAINFGSELNVPLLQFETRMCTKCNHPIPAIWFDSHVKACHQGRKRKSDK</sequence>